<name>A0A4S2MZT2_9PEZI</name>
<dbReference type="Proteomes" id="UP000298138">
    <property type="component" value="Unassembled WGS sequence"/>
</dbReference>
<dbReference type="InParanoid" id="A0A4S2MZT2"/>
<feature type="region of interest" description="Disordered" evidence="1">
    <location>
        <begin position="95"/>
        <end position="192"/>
    </location>
</feature>
<evidence type="ECO:0000256" key="2">
    <source>
        <dbReference type="SAM" id="SignalP"/>
    </source>
</evidence>
<keyword evidence="2" id="KW-0732">Signal</keyword>
<evidence type="ECO:0000313" key="3">
    <source>
        <dbReference type="EMBL" id="TGZ82328.1"/>
    </source>
</evidence>
<gene>
    <name evidence="3" type="ORF">EX30DRAFT_340197</name>
</gene>
<feature type="chain" id="PRO_5020882834" evidence="2">
    <location>
        <begin position="23"/>
        <end position="192"/>
    </location>
</feature>
<dbReference type="AlphaFoldDB" id="A0A4S2MZT2"/>
<feature type="compositionally biased region" description="Low complexity" evidence="1">
    <location>
        <begin position="128"/>
        <end position="140"/>
    </location>
</feature>
<keyword evidence="4" id="KW-1185">Reference proteome</keyword>
<evidence type="ECO:0000256" key="1">
    <source>
        <dbReference type="SAM" id="MobiDB-lite"/>
    </source>
</evidence>
<accession>A0A4S2MZT2</accession>
<dbReference type="EMBL" id="ML220116">
    <property type="protein sequence ID" value="TGZ82328.1"/>
    <property type="molecule type" value="Genomic_DNA"/>
</dbReference>
<sequence length="192" mass="21242">MITTSTFLPLLLLPLLLTPVAAAPISLTIHLRVSLHRPSSFSSSSACLSPLSCNPTSSPPPPPLDFGDPWFNYRDDFPVSFSLRLPLPRPPRFPPLSPRVPLLQSQPQPVSGGLTQQHPPPDPDYPWTTRTSTQSQSQRTFKLRTTRGQHHDHHRQPWDGDGDGKPQFGGGARRTPTDERGSELETGFESRS</sequence>
<evidence type="ECO:0000313" key="4">
    <source>
        <dbReference type="Proteomes" id="UP000298138"/>
    </source>
</evidence>
<feature type="compositionally biased region" description="Basic residues" evidence="1">
    <location>
        <begin position="141"/>
        <end position="154"/>
    </location>
</feature>
<feature type="compositionally biased region" description="Basic and acidic residues" evidence="1">
    <location>
        <begin position="175"/>
        <end position="192"/>
    </location>
</feature>
<feature type="compositionally biased region" description="Polar residues" evidence="1">
    <location>
        <begin position="104"/>
        <end position="117"/>
    </location>
</feature>
<feature type="compositionally biased region" description="Basic and acidic residues" evidence="1">
    <location>
        <begin position="155"/>
        <end position="164"/>
    </location>
</feature>
<organism evidence="3 4">
    <name type="scientific">Ascodesmis nigricans</name>
    <dbReference type="NCBI Taxonomy" id="341454"/>
    <lineage>
        <taxon>Eukaryota</taxon>
        <taxon>Fungi</taxon>
        <taxon>Dikarya</taxon>
        <taxon>Ascomycota</taxon>
        <taxon>Pezizomycotina</taxon>
        <taxon>Pezizomycetes</taxon>
        <taxon>Pezizales</taxon>
        <taxon>Ascodesmidaceae</taxon>
        <taxon>Ascodesmis</taxon>
    </lineage>
</organism>
<feature type="signal peptide" evidence="2">
    <location>
        <begin position="1"/>
        <end position="22"/>
    </location>
</feature>
<reference evidence="3 4" key="1">
    <citation type="submission" date="2019-04" db="EMBL/GenBank/DDBJ databases">
        <title>Comparative genomics and transcriptomics to analyze fruiting body development in filamentous ascomycetes.</title>
        <authorList>
            <consortium name="DOE Joint Genome Institute"/>
            <person name="Lutkenhaus R."/>
            <person name="Traeger S."/>
            <person name="Breuer J."/>
            <person name="Kuo A."/>
            <person name="Lipzen A."/>
            <person name="Pangilinan J."/>
            <person name="Dilworth D."/>
            <person name="Sandor L."/>
            <person name="Poggeler S."/>
            <person name="Barry K."/>
            <person name="Grigoriev I.V."/>
            <person name="Nowrousian M."/>
        </authorList>
    </citation>
    <scope>NUCLEOTIDE SEQUENCE [LARGE SCALE GENOMIC DNA]</scope>
    <source>
        <strain evidence="3 4">CBS 389.68</strain>
    </source>
</reference>
<protein>
    <submittedName>
        <fullName evidence="3">Uncharacterized protein</fullName>
    </submittedName>
</protein>
<proteinExistence type="predicted"/>